<evidence type="ECO:0000313" key="4">
    <source>
        <dbReference type="Proteomes" id="UP000077069"/>
    </source>
</evidence>
<sequence>MLVRSSHPLPSRLITTDMSILDVRAVTTGSDQPRPTPSSTSRGNPIATDLHDYKLGPMCEGSPCFKDSDCDSWLTCNRFDAHCRSRESTLSLTTGDSGTGVTSLASTTVAAPSSEHTIAIPSPTMTSWPTSTRGDTTLPTLPSPVANSTSIITSTSTSISITTSTSTPTPTPSPAPTSARNRVLIYIAMPLTFVPLLVLALICFIRWSRTHRKPITLDASPAAQTPTRSRLPPAGFGENEGVWTVRGHREYRRSGGTVPSRGRVRVSAGTVTSRRGVQLNRGQKI</sequence>
<keyword evidence="2" id="KW-1133">Transmembrane helix</keyword>
<dbReference type="Proteomes" id="UP000077069">
    <property type="component" value="Unassembled WGS sequence"/>
</dbReference>
<proteinExistence type="predicted"/>
<gene>
    <name evidence="3" type="ORF">CC84DRAFT_359484</name>
</gene>
<feature type="region of interest" description="Disordered" evidence="1">
    <location>
        <begin position="220"/>
        <end position="239"/>
    </location>
</feature>
<dbReference type="EMBL" id="KV441560">
    <property type="protein sequence ID" value="OAG00106.1"/>
    <property type="molecule type" value="Genomic_DNA"/>
</dbReference>
<evidence type="ECO:0000256" key="2">
    <source>
        <dbReference type="SAM" id="Phobius"/>
    </source>
</evidence>
<evidence type="ECO:0000313" key="3">
    <source>
        <dbReference type="EMBL" id="OAG00106.1"/>
    </source>
</evidence>
<evidence type="ECO:0000256" key="1">
    <source>
        <dbReference type="SAM" id="MobiDB-lite"/>
    </source>
</evidence>
<keyword evidence="4" id="KW-1185">Reference proteome</keyword>
<feature type="transmembrane region" description="Helical" evidence="2">
    <location>
        <begin position="183"/>
        <end position="205"/>
    </location>
</feature>
<dbReference type="OrthoDB" id="10456178at2759"/>
<dbReference type="AlphaFoldDB" id="A0A177BY95"/>
<protein>
    <submittedName>
        <fullName evidence="3">Uncharacterized protein</fullName>
    </submittedName>
</protein>
<feature type="region of interest" description="Disordered" evidence="1">
    <location>
        <begin position="27"/>
        <end position="49"/>
    </location>
</feature>
<dbReference type="InParanoid" id="A0A177BY95"/>
<organism evidence="3 4">
    <name type="scientific">Paraphaeosphaeria sporulosa</name>
    <dbReference type="NCBI Taxonomy" id="1460663"/>
    <lineage>
        <taxon>Eukaryota</taxon>
        <taxon>Fungi</taxon>
        <taxon>Dikarya</taxon>
        <taxon>Ascomycota</taxon>
        <taxon>Pezizomycotina</taxon>
        <taxon>Dothideomycetes</taxon>
        <taxon>Pleosporomycetidae</taxon>
        <taxon>Pleosporales</taxon>
        <taxon>Massarineae</taxon>
        <taxon>Didymosphaeriaceae</taxon>
        <taxon>Paraphaeosphaeria</taxon>
    </lineage>
</organism>
<dbReference type="RefSeq" id="XP_018030471.1">
    <property type="nucleotide sequence ID" value="XM_018185899.1"/>
</dbReference>
<keyword evidence="2" id="KW-0812">Transmembrane</keyword>
<dbReference type="GeneID" id="28769385"/>
<name>A0A177BY95_9PLEO</name>
<keyword evidence="2" id="KW-0472">Membrane</keyword>
<reference evidence="3 4" key="1">
    <citation type="submission" date="2016-05" db="EMBL/GenBank/DDBJ databases">
        <title>Comparative analysis of secretome profiles of manganese(II)-oxidizing ascomycete fungi.</title>
        <authorList>
            <consortium name="DOE Joint Genome Institute"/>
            <person name="Zeiner C.A."/>
            <person name="Purvine S.O."/>
            <person name="Zink E.M."/>
            <person name="Wu S."/>
            <person name="Pasa-Tolic L."/>
            <person name="Chaput D.L."/>
            <person name="Haridas S."/>
            <person name="Grigoriev I.V."/>
            <person name="Santelli C.M."/>
            <person name="Hansel C.M."/>
        </authorList>
    </citation>
    <scope>NUCLEOTIDE SEQUENCE [LARGE SCALE GENOMIC DNA]</scope>
    <source>
        <strain evidence="3 4">AP3s5-JAC2a</strain>
    </source>
</reference>
<accession>A0A177BY95</accession>
<feature type="compositionally biased region" description="Polar residues" evidence="1">
    <location>
        <begin position="27"/>
        <end position="43"/>
    </location>
</feature>